<gene>
    <name evidence="1" type="ORF">PM02_03170</name>
</gene>
<name>A0A061SWM6_9RHOB</name>
<dbReference type="InterPro" id="IPR014347">
    <property type="entry name" value="Tautomerase/MIF_sf"/>
</dbReference>
<dbReference type="PANTHER" id="PTHR37950">
    <property type="entry name" value="4-HYDROXYPHENYLACETATE CATABOLISM PROTEIN"/>
    <property type="match status" value="1"/>
</dbReference>
<dbReference type="Proteomes" id="UP000027337">
    <property type="component" value="Unassembled WGS sequence"/>
</dbReference>
<dbReference type="AlphaFoldDB" id="A0A061SWM6"/>
<comment type="caution">
    <text evidence="1">The sequence shown here is derived from an EMBL/GenBank/DDBJ whole genome shotgun (WGS) entry which is preliminary data.</text>
</comment>
<dbReference type="InterPro" id="IPR004220">
    <property type="entry name" value="5-COMe_2-OHmuconate_Isoase"/>
</dbReference>
<dbReference type="Gene3D" id="3.30.429.10">
    <property type="entry name" value="Macrophage Migration Inhibitory Factor"/>
    <property type="match status" value="1"/>
</dbReference>
<dbReference type="RefSeq" id="WP_037905085.1">
    <property type="nucleotide sequence ID" value="NZ_JEMU01000002.1"/>
</dbReference>
<dbReference type="GO" id="GO:0008704">
    <property type="term" value="F:5-carboxymethyl-2-hydroxymuconate delta-isomerase activity"/>
    <property type="evidence" value="ECO:0007669"/>
    <property type="project" value="InterPro"/>
</dbReference>
<organism evidence="1 2">
    <name type="scientific">Sulfitobacter mediterraneus</name>
    <dbReference type="NCBI Taxonomy" id="83219"/>
    <lineage>
        <taxon>Bacteria</taxon>
        <taxon>Pseudomonadati</taxon>
        <taxon>Pseudomonadota</taxon>
        <taxon>Alphaproteobacteria</taxon>
        <taxon>Rhodobacterales</taxon>
        <taxon>Roseobacteraceae</taxon>
        <taxon>Sulfitobacter</taxon>
    </lineage>
</organism>
<dbReference type="eggNOG" id="COG3232">
    <property type="taxonomic scope" value="Bacteria"/>
</dbReference>
<evidence type="ECO:0000313" key="2">
    <source>
        <dbReference type="Proteomes" id="UP000027337"/>
    </source>
</evidence>
<protein>
    <submittedName>
        <fullName evidence="1">5-carboxymethyl-2-hydroxymuconate isomerase</fullName>
    </submittedName>
</protein>
<keyword evidence="2" id="KW-1185">Reference proteome</keyword>
<evidence type="ECO:0000313" key="1">
    <source>
        <dbReference type="EMBL" id="KAJ04458.1"/>
    </source>
</evidence>
<dbReference type="STRING" id="83219.PM02_03170"/>
<dbReference type="Pfam" id="PF02962">
    <property type="entry name" value="CHMI"/>
    <property type="match status" value="1"/>
</dbReference>
<dbReference type="EMBL" id="JEMU01000002">
    <property type="protein sequence ID" value="KAJ04458.1"/>
    <property type="molecule type" value="Genomic_DNA"/>
</dbReference>
<dbReference type="SUPFAM" id="SSF55331">
    <property type="entry name" value="Tautomerase/MIF"/>
    <property type="match status" value="1"/>
</dbReference>
<proteinExistence type="predicted"/>
<accession>A0A061SWM6</accession>
<keyword evidence="1" id="KW-0413">Isomerase</keyword>
<dbReference type="PANTHER" id="PTHR37950:SF1">
    <property type="entry name" value="4-HYDROXYPHENYLACETATE CATABOLISM PROTEIN"/>
    <property type="match status" value="1"/>
</dbReference>
<reference evidence="1 2" key="1">
    <citation type="journal article" date="2014" name="Genome Announc.">
        <title>Draft Genome Sequences of Two Isolates of the Roseobacter Group, Sulfitobacter sp. Strains 3SOLIMAR09 and 1FIGIMAR09, from Harbors of Mallorca Island (Mediterranean Sea).</title>
        <authorList>
            <person name="Mas-Llado M."/>
            <person name="Pina-Villalonga J.M."/>
            <person name="Brunet-Galmes I."/>
            <person name="Nogales B."/>
            <person name="Bosch R."/>
        </authorList>
    </citation>
    <scope>NUCLEOTIDE SEQUENCE [LARGE SCALE GENOMIC DNA]</scope>
    <source>
        <strain evidence="1 2">1FIGIMAR09</strain>
    </source>
</reference>
<sequence length="113" mass="12369">MPHFILEHSPDIPGDQISDTLDALFAAASDHPEFPDPAAIKMRALPCAQQRMAGKVHSFAHLTIKLLTGRDTPTKAALAQDMLTVLDAQLPQVGQLTVDPRDMARDTYAKRIL</sequence>